<comment type="caution">
    <text evidence="1">The sequence shown here is derived from an EMBL/GenBank/DDBJ whole genome shotgun (WGS) entry which is preliminary data.</text>
</comment>
<dbReference type="OrthoDB" id="122438at2759"/>
<name>A0A8X6XH43_9ARAC</name>
<dbReference type="Proteomes" id="UP000886998">
    <property type="component" value="Unassembled WGS sequence"/>
</dbReference>
<evidence type="ECO:0000313" key="2">
    <source>
        <dbReference type="Proteomes" id="UP000886998"/>
    </source>
</evidence>
<gene>
    <name evidence="1" type="ORF">TNIN_72861</name>
</gene>
<sequence length="86" mass="10092">YASTKRDTLSKCTIRRIRIINCKLPTEKELEKIPQGSFEKFLADVDGIDVPSLLCKDNDIAKINIWRNERPLNSFDRKKVFYFLLT</sequence>
<organism evidence="1 2">
    <name type="scientific">Trichonephila inaurata madagascariensis</name>
    <dbReference type="NCBI Taxonomy" id="2747483"/>
    <lineage>
        <taxon>Eukaryota</taxon>
        <taxon>Metazoa</taxon>
        <taxon>Ecdysozoa</taxon>
        <taxon>Arthropoda</taxon>
        <taxon>Chelicerata</taxon>
        <taxon>Arachnida</taxon>
        <taxon>Araneae</taxon>
        <taxon>Araneomorphae</taxon>
        <taxon>Entelegynae</taxon>
        <taxon>Araneoidea</taxon>
        <taxon>Nephilidae</taxon>
        <taxon>Trichonephila</taxon>
        <taxon>Trichonephila inaurata</taxon>
    </lineage>
</organism>
<reference evidence="1" key="1">
    <citation type="submission" date="2020-08" db="EMBL/GenBank/DDBJ databases">
        <title>Multicomponent nature underlies the extraordinary mechanical properties of spider dragline silk.</title>
        <authorList>
            <person name="Kono N."/>
            <person name="Nakamura H."/>
            <person name="Mori M."/>
            <person name="Yoshida Y."/>
            <person name="Ohtoshi R."/>
            <person name="Malay A.D."/>
            <person name="Moran D.A.P."/>
            <person name="Tomita M."/>
            <person name="Numata K."/>
            <person name="Arakawa K."/>
        </authorList>
    </citation>
    <scope>NUCLEOTIDE SEQUENCE</scope>
</reference>
<protein>
    <submittedName>
        <fullName evidence="1">Uncharacterized protein</fullName>
    </submittedName>
</protein>
<feature type="non-terminal residue" evidence="1">
    <location>
        <position position="1"/>
    </location>
</feature>
<accession>A0A8X6XH43</accession>
<keyword evidence="2" id="KW-1185">Reference proteome</keyword>
<evidence type="ECO:0000313" key="1">
    <source>
        <dbReference type="EMBL" id="GFY52572.1"/>
    </source>
</evidence>
<dbReference type="EMBL" id="BMAV01008747">
    <property type="protein sequence ID" value="GFY52572.1"/>
    <property type="molecule type" value="Genomic_DNA"/>
</dbReference>
<proteinExistence type="predicted"/>
<dbReference type="AlphaFoldDB" id="A0A8X6XH43"/>